<organism evidence="1 2">
    <name type="scientific">Planoprotostelium fungivorum</name>
    <dbReference type="NCBI Taxonomy" id="1890364"/>
    <lineage>
        <taxon>Eukaryota</taxon>
        <taxon>Amoebozoa</taxon>
        <taxon>Evosea</taxon>
        <taxon>Variosea</taxon>
        <taxon>Cavosteliida</taxon>
        <taxon>Cavosteliaceae</taxon>
        <taxon>Planoprotostelium</taxon>
    </lineage>
</organism>
<dbReference type="Proteomes" id="UP000241769">
    <property type="component" value="Unassembled WGS sequence"/>
</dbReference>
<gene>
    <name evidence="1" type="ORF">PROFUN_13729</name>
</gene>
<evidence type="ECO:0000313" key="2">
    <source>
        <dbReference type="Proteomes" id="UP000241769"/>
    </source>
</evidence>
<reference evidence="1 2" key="1">
    <citation type="journal article" date="2018" name="Genome Biol. Evol.">
        <title>Multiple Roots of Fruiting Body Formation in Amoebozoa.</title>
        <authorList>
            <person name="Hillmann F."/>
            <person name="Forbes G."/>
            <person name="Novohradska S."/>
            <person name="Ferling I."/>
            <person name="Riege K."/>
            <person name="Groth M."/>
            <person name="Westermann M."/>
            <person name="Marz M."/>
            <person name="Spaller T."/>
            <person name="Winckler T."/>
            <person name="Schaap P."/>
            <person name="Glockner G."/>
        </authorList>
    </citation>
    <scope>NUCLEOTIDE SEQUENCE [LARGE SCALE GENOMIC DNA]</scope>
    <source>
        <strain evidence="1 2">Jena</strain>
    </source>
</reference>
<accession>A0A2P6MWX0</accession>
<protein>
    <submittedName>
        <fullName evidence="1">Uncharacterized protein</fullName>
    </submittedName>
</protein>
<keyword evidence="2" id="KW-1185">Reference proteome</keyword>
<dbReference type="AlphaFoldDB" id="A0A2P6MWX0"/>
<evidence type="ECO:0000313" key="1">
    <source>
        <dbReference type="EMBL" id="PRP76183.1"/>
    </source>
</evidence>
<dbReference type="InParanoid" id="A0A2P6MWX0"/>
<dbReference type="EMBL" id="MDYQ01000343">
    <property type="protein sequence ID" value="PRP76183.1"/>
    <property type="molecule type" value="Genomic_DNA"/>
</dbReference>
<sequence>MGVRGKDELLEDILNGTKNLDCLQDCQPKKKFSTPDPNDTRLCALFKFEYLRQKMTSNPRSKAYFHVKQHLYNYLMLCSGA</sequence>
<comment type="caution">
    <text evidence="1">The sequence shown here is derived from an EMBL/GenBank/DDBJ whole genome shotgun (WGS) entry which is preliminary data.</text>
</comment>
<name>A0A2P6MWX0_9EUKA</name>
<proteinExistence type="predicted"/>